<dbReference type="PANTHER" id="PTHR12729">
    <property type="entry name" value="TRNA(HIS) GUANYLYLTRANSFERASE-RELATED"/>
    <property type="match status" value="1"/>
</dbReference>
<feature type="domain" description="Thg1 C-terminal" evidence="14">
    <location>
        <begin position="163"/>
        <end position="245"/>
    </location>
</feature>
<comment type="similarity">
    <text evidence="2">Belongs to the tRNA(His) guanylyltransferase family.</text>
</comment>
<keyword evidence="15" id="KW-1185">Reference proteome</keyword>
<comment type="catalytic activity">
    <reaction evidence="12">
        <text>a 5'-end ribonucleotide-tRNA(His) + GTP + ATP + H2O = a 5'-end phospho-guanosine-ribonucleotide-tRNA(His) + AMP + 2 diphosphate + H(+)</text>
        <dbReference type="Rhea" id="RHEA:54564"/>
        <dbReference type="Rhea" id="RHEA-COMP:14193"/>
        <dbReference type="Rhea" id="RHEA-COMP:14917"/>
        <dbReference type="ChEBI" id="CHEBI:15377"/>
        <dbReference type="ChEBI" id="CHEBI:15378"/>
        <dbReference type="ChEBI" id="CHEBI:30616"/>
        <dbReference type="ChEBI" id="CHEBI:33019"/>
        <dbReference type="ChEBI" id="CHEBI:37565"/>
        <dbReference type="ChEBI" id="CHEBI:138282"/>
        <dbReference type="ChEBI" id="CHEBI:141847"/>
        <dbReference type="ChEBI" id="CHEBI:456215"/>
        <dbReference type="EC" id="2.7.7.79"/>
    </reaction>
</comment>
<keyword evidence="11" id="KW-0342">GTP-binding</keyword>
<reference evidence="16" key="1">
    <citation type="submission" date="2025-08" db="UniProtKB">
        <authorList>
            <consortium name="RefSeq"/>
        </authorList>
    </citation>
    <scope>IDENTIFICATION</scope>
    <source>
        <strain evidence="16">11010-0011.00</strain>
        <tissue evidence="16">Whole body</tissue>
    </source>
</reference>
<evidence type="ECO:0000256" key="6">
    <source>
        <dbReference type="ARBA" id="ARBA00022694"/>
    </source>
</evidence>
<dbReference type="FunFam" id="3.30.70.3000:FF:000005">
    <property type="entry name" value="tRNA(His) guanylyltransferase"/>
    <property type="match status" value="1"/>
</dbReference>
<dbReference type="Proteomes" id="UP000504634">
    <property type="component" value="Unplaced"/>
</dbReference>
<gene>
    <name evidence="16" type="primary">LOC115626410</name>
</gene>
<evidence type="ECO:0000313" key="15">
    <source>
        <dbReference type="Proteomes" id="UP000504634"/>
    </source>
</evidence>
<name>A0A6J2TM45_DROLE</name>
<dbReference type="GO" id="GO:0000287">
    <property type="term" value="F:magnesium ion binding"/>
    <property type="evidence" value="ECO:0007669"/>
    <property type="project" value="InterPro"/>
</dbReference>
<dbReference type="AlphaFoldDB" id="A0A6J2TM45"/>
<dbReference type="EC" id="2.7.7.79" evidence="3"/>
<keyword evidence="10" id="KW-0460">Magnesium</keyword>
<proteinExistence type="inferred from homology"/>
<protein>
    <recommendedName>
        <fullName evidence="4">Probable tRNA(His) guanylyltransferase</fullName>
        <ecNumber evidence="3">2.7.7.79</ecNumber>
    </recommendedName>
</protein>
<feature type="domain" description="tRNAHis guanylyltransferase catalytic" evidence="13">
    <location>
        <begin position="32"/>
        <end position="160"/>
    </location>
</feature>
<dbReference type="Gene3D" id="3.30.70.3000">
    <property type="match status" value="1"/>
</dbReference>
<evidence type="ECO:0000256" key="2">
    <source>
        <dbReference type="ARBA" id="ARBA00010113"/>
    </source>
</evidence>
<evidence type="ECO:0000256" key="8">
    <source>
        <dbReference type="ARBA" id="ARBA00022723"/>
    </source>
</evidence>
<evidence type="ECO:0000256" key="9">
    <source>
        <dbReference type="ARBA" id="ARBA00022741"/>
    </source>
</evidence>
<dbReference type="GO" id="GO:0006400">
    <property type="term" value="P:tRNA modification"/>
    <property type="evidence" value="ECO:0007669"/>
    <property type="project" value="InterPro"/>
</dbReference>
<dbReference type="InterPro" id="IPR038469">
    <property type="entry name" value="tRNAHis_GuaTrfase_Thg1_sf"/>
</dbReference>
<evidence type="ECO:0000259" key="13">
    <source>
        <dbReference type="Pfam" id="PF04446"/>
    </source>
</evidence>
<evidence type="ECO:0000256" key="10">
    <source>
        <dbReference type="ARBA" id="ARBA00022842"/>
    </source>
</evidence>
<dbReference type="PANTHER" id="PTHR12729:SF6">
    <property type="entry name" value="TRNA(HIS) GUANYLYLTRANSFERASE-RELATED"/>
    <property type="match status" value="1"/>
</dbReference>
<dbReference type="InterPro" id="IPR007537">
    <property type="entry name" value="tRNAHis_GuaTrfase_Thg1"/>
</dbReference>
<dbReference type="GO" id="GO:0005525">
    <property type="term" value="F:GTP binding"/>
    <property type="evidence" value="ECO:0007669"/>
    <property type="project" value="UniProtKB-KW"/>
</dbReference>
<dbReference type="CTD" id="34876"/>
<dbReference type="OrthoDB" id="62560at2759"/>
<dbReference type="Pfam" id="PF14413">
    <property type="entry name" value="Thg1C"/>
    <property type="match status" value="1"/>
</dbReference>
<dbReference type="GeneID" id="115626410"/>
<keyword evidence="6" id="KW-0819">tRNA processing</keyword>
<accession>A0A6J2TM45</accession>
<keyword evidence="9" id="KW-0547">Nucleotide-binding</keyword>
<evidence type="ECO:0000313" key="16">
    <source>
        <dbReference type="RefSeq" id="XP_030377636.1"/>
    </source>
</evidence>
<keyword evidence="8" id="KW-0479">Metal-binding</keyword>
<dbReference type="InterPro" id="IPR025845">
    <property type="entry name" value="Thg1_C_dom"/>
</dbReference>
<comment type="cofactor">
    <cofactor evidence="1">
        <name>Mg(2+)</name>
        <dbReference type="ChEBI" id="CHEBI:18420"/>
    </cofactor>
</comment>
<evidence type="ECO:0000256" key="7">
    <source>
        <dbReference type="ARBA" id="ARBA00022695"/>
    </source>
</evidence>
<keyword evidence="5" id="KW-0808">Transferase</keyword>
<dbReference type="InterPro" id="IPR024956">
    <property type="entry name" value="tRNAHis_GuaTrfase_cat"/>
</dbReference>
<evidence type="ECO:0000256" key="12">
    <source>
        <dbReference type="ARBA" id="ARBA00047281"/>
    </source>
</evidence>
<dbReference type="RefSeq" id="XP_030377636.1">
    <property type="nucleotide sequence ID" value="XM_030521776.1"/>
</dbReference>
<sequence length="317" mass="36802">MYFRAIYTLLQSRTTASATAILSRRSMACSRYEYVKSYEQDDSILPNVWIVIRIDGKKFHKFSKVHDFEKPNDENALNVMNAAAVTVMQEFRDIVLAYGQSDEYSFVFRKETTAFKRRSAKLLTYVTSLFSSSYVLRWPHWMSQPMAYAPCFDGRVVLYPSDENLRDYLSWRQADVHVNNLYNTAFWKLVLQTGLSNQQAEERLRGTFSADKNELLFQEFGINYNNMPAMYRKGTILLRKRVVTGELPDEKCRQAIVPLHEDLISAQFWKTHSEILANKYVPGTHNATEPMSRLLSEQLKSLEAPLEQQLKNNAKIS</sequence>
<evidence type="ECO:0000256" key="11">
    <source>
        <dbReference type="ARBA" id="ARBA00023134"/>
    </source>
</evidence>
<keyword evidence="7 16" id="KW-0548">Nucleotidyltransferase</keyword>
<dbReference type="GO" id="GO:0008193">
    <property type="term" value="F:tRNA guanylyltransferase activity"/>
    <property type="evidence" value="ECO:0007669"/>
    <property type="project" value="UniProtKB-EC"/>
</dbReference>
<evidence type="ECO:0000256" key="5">
    <source>
        <dbReference type="ARBA" id="ARBA00022679"/>
    </source>
</evidence>
<evidence type="ECO:0000256" key="1">
    <source>
        <dbReference type="ARBA" id="ARBA00001946"/>
    </source>
</evidence>
<evidence type="ECO:0000259" key="14">
    <source>
        <dbReference type="Pfam" id="PF14413"/>
    </source>
</evidence>
<organism evidence="15 16">
    <name type="scientific">Drosophila lebanonensis</name>
    <name type="common">Fruit fly</name>
    <name type="synonym">Scaptodrosophila lebanonensis</name>
    <dbReference type="NCBI Taxonomy" id="7225"/>
    <lineage>
        <taxon>Eukaryota</taxon>
        <taxon>Metazoa</taxon>
        <taxon>Ecdysozoa</taxon>
        <taxon>Arthropoda</taxon>
        <taxon>Hexapoda</taxon>
        <taxon>Insecta</taxon>
        <taxon>Pterygota</taxon>
        <taxon>Neoptera</taxon>
        <taxon>Endopterygota</taxon>
        <taxon>Diptera</taxon>
        <taxon>Brachycera</taxon>
        <taxon>Muscomorpha</taxon>
        <taxon>Ephydroidea</taxon>
        <taxon>Drosophilidae</taxon>
        <taxon>Scaptodrosophila</taxon>
    </lineage>
</organism>
<evidence type="ECO:0000256" key="3">
    <source>
        <dbReference type="ARBA" id="ARBA00012511"/>
    </source>
</evidence>
<evidence type="ECO:0000256" key="4">
    <source>
        <dbReference type="ARBA" id="ARBA00022310"/>
    </source>
</evidence>
<dbReference type="Pfam" id="PF04446">
    <property type="entry name" value="Thg1"/>
    <property type="match status" value="1"/>
</dbReference>